<dbReference type="Gene3D" id="1.10.245.10">
    <property type="entry name" value="SWIB/MDM2 domain"/>
    <property type="match status" value="1"/>
</dbReference>
<dbReference type="SUPFAM" id="SSF47592">
    <property type="entry name" value="SWIB/MDM2 domain"/>
    <property type="match status" value="1"/>
</dbReference>
<sequence length="174" mass="19560">MSTAQSDTSSNATESVMAQYEEQFANLNKTLVGFRSQITALQQQLRTIEKSVRKEMNSLKKQADKSKNRGNRKPSGFATPSKISPELCEFMGKHEGAEVARTEVTKFVIAYIKENGLAESKSIKPDSKLKALLGTKEEDQVTYFNIQRFMNQHFLNSKKKSKKKSNETEVEASA</sequence>
<dbReference type="PROSITE" id="PS51925">
    <property type="entry name" value="SWIB_MDM2"/>
    <property type="match status" value="1"/>
</dbReference>
<protein>
    <recommendedName>
        <fullName evidence="2">DM2 domain-containing protein</fullName>
    </recommendedName>
</protein>
<evidence type="ECO:0000256" key="1">
    <source>
        <dbReference type="SAM" id="MobiDB-lite"/>
    </source>
</evidence>
<organism evidence="3">
    <name type="scientific">viral metagenome</name>
    <dbReference type="NCBI Taxonomy" id="1070528"/>
    <lineage>
        <taxon>unclassified sequences</taxon>
        <taxon>metagenomes</taxon>
        <taxon>organismal metagenomes</taxon>
    </lineage>
</organism>
<dbReference type="InterPro" id="IPR036885">
    <property type="entry name" value="SWIB_MDM2_dom_sf"/>
</dbReference>
<dbReference type="CDD" id="cd10567">
    <property type="entry name" value="SWIB-MDM2_like"/>
    <property type="match status" value="1"/>
</dbReference>
<accession>A0A6C0CPM7</accession>
<dbReference type="AlphaFoldDB" id="A0A6C0CPM7"/>
<feature type="region of interest" description="Disordered" evidence="1">
    <location>
        <begin position="55"/>
        <end position="83"/>
    </location>
</feature>
<dbReference type="Pfam" id="PF02201">
    <property type="entry name" value="SWIB"/>
    <property type="match status" value="1"/>
</dbReference>
<dbReference type="EMBL" id="MN739467">
    <property type="protein sequence ID" value="QHT06177.1"/>
    <property type="molecule type" value="Genomic_DNA"/>
</dbReference>
<dbReference type="InterPro" id="IPR003121">
    <property type="entry name" value="SWIB_MDM2_domain"/>
</dbReference>
<name>A0A6C0CPM7_9ZZZZ</name>
<reference evidence="3" key="1">
    <citation type="journal article" date="2020" name="Nature">
        <title>Giant virus diversity and host interactions through global metagenomics.</title>
        <authorList>
            <person name="Schulz F."/>
            <person name="Roux S."/>
            <person name="Paez-Espino D."/>
            <person name="Jungbluth S."/>
            <person name="Walsh D.A."/>
            <person name="Denef V.J."/>
            <person name="McMahon K.D."/>
            <person name="Konstantinidis K.T."/>
            <person name="Eloe-Fadrosh E.A."/>
            <person name="Kyrpides N.C."/>
            <person name="Woyke T."/>
        </authorList>
    </citation>
    <scope>NUCLEOTIDE SEQUENCE</scope>
    <source>
        <strain evidence="3">GVMAG-M-3300021425-30</strain>
    </source>
</reference>
<evidence type="ECO:0000313" key="3">
    <source>
        <dbReference type="EMBL" id="QHT06177.1"/>
    </source>
</evidence>
<dbReference type="PANTHER" id="PTHR13844">
    <property type="entry name" value="SWI/SNF-RELATED MATRIX-ASSOCIATED ACTIN-DEPENDENT REGULATOR OF CHROMATIN SUBFAMILY D"/>
    <property type="match status" value="1"/>
</dbReference>
<feature type="compositionally biased region" description="Basic and acidic residues" evidence="1">
    <location>
        <begin position="55"/>
        <end position="67"/>
    </location>
</feature>
<dbReference type="InterPro" id="IPR019835">
    <property type="entry name" value="SWIB_domain"/>
</dbReference>
<evidence type="ECO:0000259" key="2">
    <source>
        <dbReference type="PROSITE" id="PS51925"/>
    </source>
</evidence>
<dbReference type="SMART" id="SM00151">
    <property type="entry name" value="SWIB"/>
    <property type="match status" value="1"/>
</dbReference>
<feature type="domain" description="DM2" evidence="2">
    <location>
        <begin position="76"/>
        <end position="156"/>
    </location>
</feature>
<proteinExistence type="predicted"/>